<gene>
    <name evidence="2" type="ordered locus">Halxa_1335</name>
</gene>
<dbReference type="Proteomes" id="UP000006794">
    <property type="component" value="Chromosome"/>
</dbReference>
<dbReference type="HOGENOM" id="CLU_851549_0_0_2"/>
<reference evidence="2 3" key="1">
    <citation type="journal article" date="2012" name="Stand. Genomic Sci.">
        <title>Complete genome sequence of Halopiger xanaduensis type strain (SH-6(T)).</title>
        <authorList>
            <person name="Anderson I."/>
            <person name="Tindall B.J."/>
            <person name="Rohde M."/>
            <person name="Lucas S."/>
            <person name="Han J."/>
            <person name="Lapidus A."/>
            <person name="Cheng J.F."/>
            <person name="Goodwin L."/>
            <person name="Pitluck S."/>
            <person name="Peters L."/>
            <person name="Pati A."/>
            <person name="Mikhailova N."/>
            <person name="Pagani I."/>
            <person name="Teshima H."/>
            <person name="Han C."/>
            <person name="Tapia R."/>
            <person name="Land M."/>
            <person name="Woyke T."/>
            <person name="Klenk H.P."/>
            <person name="Kyrpides N."/>
            <person name="Ivanova N."/>
        </authorList>
    </citation>
    <scope>NUCLEOTIDE SEQUENCE [LARGE SCALE GENOMIC DNA]</scope>
    <source>
        <strain evidence="3">DSM 18323 / JCM 14033 / SH-6</strain>
    </source>
</reference>
<feature type="region of interest" description="Disordered" evidence="1">
    <location>
        <begin position="294"/>
        <end position="326"/>
    </location>
</feature>
<accession>F8DBZ2</accession>
<dbReference type="AlphaFoldDB" id="F8DBZ2"/>
<dbReference type="KEGG" id="hxa:Halxa_1335"/>
<protein>
    <submittedName>
        <fullName evidence="2">Uncharacterized protein</fullName>
    </submittedName>
</protein>
<dbReference type="eggNOG" id="arCOG06816">
    <property type="taxonomic scope" value="Archaea"/>
</dbReference>
<evidence type="ECO:0000313" key="2">
    <source>
        <dbReference type="EMBL" id="AEH35968.1"/>
    </source>
</evidence>
<dbReference type="OrthoDB" id="170488at2157"/>
<evidence type="ECO:0000256" key="1">
    <source>
        <dbReference type="SAM" id="MobiDB-lite"/>
    </source>
</evidence>
<feature type="compositionally biased region" description="Basic and acidic residues" evidence="1">
    <location>
        <begin position="300"/>
        <end position="326"/>
    </location>
</feature>
<keyword evidence="3" id="KW-1185">Reference proteome</keyword>
<evidence type="ECO:0000313" key="3">
    <source>
        <dbReference type="Proteomes" id="UP000006794"/>
    </source>
</evidence>
<dbReference type="GeneID" id="10796305"/>
<dbReference type="PROSITE" id="PS51257">
    <property type="entry name" value="PROKAR_LIPOPROTEIN"/>
    <property type="match status" value="1"/>
</dbReference>
<dbReference type="EMBL" id="CP002839">
    <property type="protein sequence ID" value="AEH35968.1"/>
    <property type="molecule type" value="Genomic_DNA"/>
</dbReference>
<sequence>MDANRRQYLARTGAVLGTAALAGCLDALDGDEGSDVDVEDRTGPRELDRAVGQLNRAALALNVDEGALENPEEVDFDASEPRDHLEQAREHLSTAESELDGREDDLEALRTYAGVLETLTDVTATVADDALLEDVERVNTALESDGENLDEAVTTVEDRRATLESTQSAFDAATSELVSLDADRLQELAVIDRAELESGASTLGDVLDSQVTLATGYETLLGGYEYIEQGRAKADDGNHEDAEMAFTAAKQEFATAAETFSSGKEDAPKGLVDYFATALCQSGHLESAAGSFADAAAAATERDPVAARQHREEAEASLEDARACAD</sequence>
<name>F8DBZ2_HALXS</name>
<dbReference type="RefSeq" id="WP_013878865.1">
    <property type="nucleotide sequence ID" value="NC_015666.1"/>
</dbReference>
<proteinExistence type="predicted"/>
<organism evidence="2 3">
    <name type="scientific">Halopiger xanaduensis (strain DSM 18323 / JCM 14033 / SH-6)</name>
    <dbReference type="NCBI Taxonomy" id="797210"/>
    <lineage>
        <taxon>Archaea</taxon>
        <taxon>Methanobacteriati</taxon>
        <taxon>Methanobacteriota</taxon>
        <taxon>Stenosarchaea group</taxon>
        <taxon>Halobacteria</taxon>
        <taxon>Halobacteriales</taxon>
        <taxon>Natrialbaceae</taxon>
        <taxon>Halopiger</taxon>
    </lineage>
</organism>